<dbReference type="InterPro" id="IPR007342">
    <property type="entry name" value="PsuG"/>
</dbReference>
<dbReference type="GO" id="GO:0046872">
    <property type="term" value="F:metal ion binding"/>
    <property type="evidence" value="ECO:0007669"/>
    <property type="project" value="UniProtKB-KW"/>
</dbReference>
<dbReference type="SUPFAM" id="SSF110581">
    <property type="entry name" value="Indigoidine synthase A-like"/>
    <property type="match status" value="1"/>
</dbReference>
<keyword evidence="4" id="KW-0456">Lyase</keyword>
<dbReference type="Pfam" id="PF04227">
    <property type="entry name" value="Indigoidine_A"/>
    <property type="match status" value="1"/>
</dbReference>
<dbReference type="InterPro" id="IPR029056">
    <property type="entry name" value="Ribokinase-like"/>
</dbReference>
<keyword evidence="3" id="KW-0464">Manganese</keyword>
<evidence type="ECO:0000256" key="5">
    <source>
        <dbReference type="ARBA" id="ARBA00023295"/>
    </source>
</evidence>
<evidence type="ECO:0000256" key="4">
    <source>
        <dbReference type="ARBA" id="ARBA00023239"/>
    </source>
</evidence>
<sequence>SKGLSGGTTVSSTMVACNRAGIQVFVTGGIGGVHRGGESTLDISADLSELGRTPVAVISAGVKSILDIGRTLEFLETEGVCVAAFGDSQDFPSFFTSRSGHHAPWRVANASDAAAMIASRNALHLDSGILIAVPIPKEFEADGESVERAIELAAQEAKDAGITGNAVTPYILNRVNEVTGGASLRSNVALIKNNAVVGSDIAVALAELERKSKRANFFKVASSPAATGQPVVIGGSVVDLVVGVNERIQMNGQTHGGRIRTSFGGVARNVADCMTRLSGDASVRLVSAVGWDRHGDALLAHNPAMDMSGVERTRHAATATYCTVLDQNGDCVFGVGDMAIHEEIDVKQIQRNERHILSAPMVILDGNLPVDTISYTLGMCRDRKIPVWYETTDIRKAVKPFLSDSWQGLAGISPNLAELRAICQVVAPSSDAESFLASRAKEDPIQESIRLAMALVPHIRVILVTLGPLGALLVEHSPSHQSKSQVTIVHYPARKHASVASVSGAGDCLTGAMLCGMLRGLSWDHCLAAGLEAAQLSLASSDTVPATLGPDCFSARIPMPPRRVFLS</sequence>
<keyword evidence="2" id="KW-0378">Hydrolase</keyword>
<dbReference type="PANTHER" id="PTHR42909:SF1">
    <property type="entry name" value="CARBOHYDRATE KINASE PFKB DOMAIN-CONTAINING PROTEIN"/>
    <property type="match status" value="1"/>
</dbReference>
<dbReference type="Pfam" id="PF00294">
    <property type="entry name" value="PfkB"/>
    <property type="match status" value="1"/>
</dbReference>
<dbReference type="InterPro" id="IPR022830">
    <property type="entry name" value="Indigdn_synthA-like"/>
</dbReference>
<dbReference type="GO" id="GO:0004730">
    <property type="term" value="F:pseudouridylate synthase activity"/>
    <property type="evidence" value="ECO:0007669"/>
    <property type="project" value="InterPro"/>
</dbReference>
<reference evidence="7" key="1">
    <citation type="journal article" date="2018" name="PLoS Negl. Trop. Dis.">
        <title>Sialome diversity of ticks revealed by RNAseq of single tick salivary glands.</title>
        <authorList>
            <person name="Perner J."/>
            <person name="Kropackova S."/>
            <person name="Kopacek P."/>
            <person name="Ribeiro J.M."/>
        </authorList>
    </citation>
    <scope>NUCLEOTIDE SEQUENCE</scope>
    <source>
        <strain evidence="7">Siblings of single egg batch collected in Ceske Budejovice</strain>
        <tissue evidence="7">Salivary glands</tissue>
    </source>
</reference>
<evidence type="ECO:0000259" key="6">
    <source>
        <dbReference type="Pfam" id="PF00294"/>
    </source>
</evidence>
<protein>
    <submittedName>
        <fullName evidence="7">Putative pseudouridine-5'-phosphate glycosidase-like isoform x3</fullName>
    </submittedName>
</protein>
<evidence type="ECO:0000256" key="2">
    <source>
        <dbReference type="ARBA" id="ARBA00022801"/>
    </source>
</evidence>
<accession>A0A147BGQ2</accession>
<keyword evidence="1" id="KW-0479">Metal-binding</keyword>
<feature type="domain" description="Carbohydrate kinase PfkB" evidence="6">
    <location>
        <begin position="231"/>
        <end position="543"/>
    </location>
</feature>
<dbReference type="Gene3D" id="3.40.1790.10">
    <property type="entry name" value="Indigoidine synthase domain"/>
    <property type="match status" value="1"/>
</dbReference>
<proteinExistence type="predicted"/>
<dbReference type="GO" id="GO:0005737">
    <property type="term" value="C:cytoplasm"/>
    <property type="evidence" value="ECO:0007669"/>
    <property type="project" value="TreeGrafter"/>
</dbReference>
<feature type="non-terminal residue" evidence="7">
    <location>
        <position position="1"/>
    </location>
</feature>
<dbReference type="Gene3D" id="3.40.1190.20">
    <property type="match status" value="1"/>
</dbReference>
<evidence type="ECO:0000313" key="7">
    <source>
        <dbReference type="EMBL" id="JAR89938.1"/>
    </source>
</evidence>
<dbReference type="CDD" id="cd01941">
    <property type="entry name" value="YeiC_kinase_like"/>
    <property type="match status" value="1"/>
</dbReference>
<dbReference type="PANTHER" id="PTHR42909">
    <property type="entry name" value="ZGC:136858"/>
    <property type="match status" value="1"/>
</dbReference>
<organism evidence="7">
    <name type="scientific">Ixodes ricinus</name>
    <name type="common">Common tick</name>
    <name type="synonym">Acarus ricinus</name>
    <dbReference type="NCBI Taxonomy" id="34613"/>
    <lineage>
        <taxon>Eukaryota</taxon>
        <taxon>Metazoa</taxon>
        <taxon>Ecdysozoa</taxon>
        <taxon>Arthropoda</taxon>
        <taxon>Chelicerata</taxon>
        <taxon>Arachnida</taxon>
        <taxon>Acari</taxon>
        <taxon>Parasitiformes</taxon>
        <taxon>Ixodida</taxon>
        <taxon>Ixodoidea</taxon>
        <taxon>Ixodidae</taxon>
        <taxon>Ixodinae</taxon>
        <taxon>Ixodes</taxon>
    </lineage>
</organism>
<name>A0A147BGQ2_IXORI</name>
<dbReference type="GO" id="GO:0006796">
    <property type="term" value="P:phosphate-containing compound metabolic process"/>
    <property type="evidence" value="ECO:0007669"/>
    <property type="project" value="UniProtKB-ARBA"/>
</dbReference>
<dbReference type="InterPro" id="IPR011611">
    <property type="entry name" value="PfkB_dom"/>
</dbReference>
<evidence type="ECO:0000256" key="1">
    <source>
        <dbReference type="ARBA" id="ARBA00022723"/>
    </source>
</evidence>
<dbReference type="GO" id="GO:0016798">
    <property type="term" value="F:hydrolase activity, acting on glycosyl bonds"/>
    <property type="evidence" value="ECO:0007669"/>
    <property type="project" value="UniProtKB-KW"/>
</dbReference>
<dbReference type="SUPFAM" id="SSF53613">
    <property type="entry name" value="Ribokinase-like"/>
    <property type="match status" value="1"/>
</dbReference>
<keyword evidence="5 7" id="KW-0326">Glycosidase</keyword>
<dbReference type="AlphaFoldDB" id="A0A147BGQ2"/>
<evidence type="ECO:0000256" key="3">
    <source>
        <dbReference type="ARBA" id="ARBA00023211"/>
    </source>
</evidence>
<dbReference type="EMBL" id="GEGO01005466">
    <property type="protein sequence ID" value="JAR89938.1"/>
    <property type="molecule type" value="Transcribed_RNA"/>
</dbReference>